<feature type="transmembrane region" description="Helical" evidence="1">
    <location>
        <begin position="437"/>
        <end position="457"/>
    </location>
</feature>
<dbReference type="AlphaFoldDB" id="A0A9W7L8F9"/>
<keyword evidence="1" id="KW-1133">Transmembrane helix</keyword>
<keyword evidence="1" id="KW-0472">Membrane</keyword>
<reference evidence="3" key="1">
    <citation type="journal article" date="2023" name="Commun. Biol.">
        <title>Genome analysis of Parmales, the sister group of diatoms, reveals the evolutionary specialization of diatoms from phago-mixotrophs to photoautotrophs.</title>
        <authorList>
            <person name="Ban H."/>
            <person name="Sato S."/>
            <person name="Yoshikawa S."/>
            <person name="Yamada K."/>
            <person name="Nakamura Y."/>
            <person name="Ichinomiya M."/>
            <person name="Sato N."/>
            <person name="Blanc-Mathieu R."/>
            <person name="Endo H."/>
            <person name="Kuwata A."/>
            <person name="Ogata H."/>
        </authorList>
    </citation>
    <scope>NUCLEOTIDE SEQUENCE [LARGE SCALE GENOMIC DNA]</scope>
</reference>
<accession>A0A9W7L8F9</accession>
<organism evidence="2 3">
    <name type="scientific">Triparma columacea</name>
    <dbReference type="NCBI Taxonomy" id="722753"/>
    <lineage>
        <taxon>Eukaryota</taxon>
        <taxon>Sar</taxon>
        <taxon>Stramenopiles</taxon>
        <taxon>Ochrophyta</taxon>
        <taxon>Bolidophyceae</taxon>
        <taxon>Parmales</taxon>
        <taxon>Triparmaceae</taxon>
        <taxon>Triparma</taxon>
    </lineage>
</organism>
<evidence type="ECO:0000313" key="3">
    <source>
        <dbReference type="Proteomes" id="UP001165065"/>
    </source>
</evidence>
<proteinExistence type="predicted"/>
<feature type="transmembrane region" description="Helical" evidence="1">
    <location>
        <begin position="399"/>
        <end position="417"/>
    </location>
</feature>
<evidence type="ECO:0000313" key="2">
    <source>
        <dbReference type="EMBL" id="GMI37660.1"/>
    </source>
</evidence>
<dbReference type="Proteomes" id="UP001165065">
    <property type="component" value="Unassembled WGS sequence"/>
</dbReference>
<gene>
    <name evidence="2" type="ORF">TrCOL_g8542</name>
</gene>
<feature type="transmembrane region" description="Helical" evidence="1">
    <location>
        <begin position="148"/>
        <end position="170"/>
    </location>
</feature>
<feature type="transmembrane region" description="Helical" evidence="1">
    <location>
        <begin position="308"/>
        <end position="329"/>
    </location>
</feature>
<name>A0A9W7L8F9_9STRA</name>
<protein>
    <submittedName>
        <fullName evidence="2">Uncharacterized protein</fullName>
    </submittedName>
</protein>
<feature type="transmembrane region" description="Helical" evidence="1">
    <location>
        <begin position="108"/>
        <end position="128"/>
    </location>
</feature>
<comment type="caution">
    <text evidence="2">The sequence shown here is derived from an EMBL/GenBank/DDBJ whole genome shotgun (WGS) entry which is preliminary data.</text>
</comment>
<feature type="transmembrane region" description="Helical" evidence="1">
    <location>
        <begin position="365"/>
        <end position="387"/>
    </location>
</feature>
<feature type="transmembrane region" description="Helical" evidence="1">
    <location>
        <begin position="225"/>
        <end position="244"/>
    </location>
</feature>
<dbReference type="OrthoDB" id="204107at2759"/>
<evidence type="ECO:0000256" key="1">
    <source>
        <dbReference type="SAM" id="Phobius"/>
    </source>
</evidence>
<keyword evidence="1" id="KW-0812">Transmembrane</keyword>
<keyword evidence="3" id="KW-1185">Reference proteome</keyword>
<sequence>MPAKVAATTTAIEKSVREFRKQSVNLGVPVNIDVLRQTSLKGTTSKLGVADFEAFVDAYLDVVQVCNGENLDTSVEQFCDENLPTEGSDITQEILMVMAGKIKPAMKLSRVGLGSRIMLSLVLTYMDLITDLFVTKEYSEGGSSTRKFFHISISIIITQTLCNIIISLIANSNKNLPSKSLGVLIALIQLNPLAHGLKVWRGVATSVDDVLQPFHVFIMVRVVELIFEVMPGMALQLYTIYHAPHISNTVVFSVLSSVASASFIMTDNSIMYERGEMSKQKRGPYSHPLFGFIPPTNTSRATMQAGSLLFYGGYLACAMVTLSAVLAVFRWEHVPLFMACEFGFYLLARSTRGELVFVLEPPGGWVLSGIIHFLYYMMMCLAPWTQLRDDDGALGGSHYAAMIVYKLVSYTGATVYAAGKFAGGDEEVMMRAGTVRFIFGIALGVTVAGAAVGLGSVTETRRWTFYGSRQTGPEWFKWLFEADTLVGEADTKDQQRVWAWLFAHPRYLDQDKVKEWLLGLKSDGDILGRGDKKLPKGCLEFSGHKLESFFKKSLEKFAYYGDAESQAEVEGLLKSLQQEVDARPFVDGLKATSSKQQMQTKRGRRIE</sequence>
<feature type="transmembrane region" description="Helical" evidence="1">
    <location>
        <begin position="250"/>
        <end position="272"/>
    </location>
</feature>
<dbReference type="EMBL" id="BRYA01001016">
    <property type="protein sequence ID" value="GMI37660.1"/>
    <property type="molecule type" value="Genomic_DNA"/>
</dbReference>